<comment type="caution">
    <text evidence="7">The sequence shown here is derived from an EMBL/GenBank/DDBJ whole genome shotgun (WGS) entry which is preliminary data.</text>
</comment>
<protein>
    <submittedName>
        <fullName evidence="7">ABC-type glycerol-3-phosphate transport system substrate-binding protein</fullName>
    </submittedName>
</protein>
<dbReference type="PANTHER" id="PTHR43649">
    <property type="entry name" value="ARABINOSE-BINDING PROTEIN-RELATED"/>
    <property type="match status" value="1"/>
</dbReference>
<evidence type="ECO:0000313" key="8">
    <source>
        <dbReference type="Proteomes" id="UP000548476"/>
    </source>
</evidence>
<keyword evidence="8" id="KW-1185">Reference proteome</keyword>
<evidence type="ECO:0000256" key="2">
    <source>
        <dbReference type="ARBA" id="ARBA00022729"/>
    </source>
</evidence>
<proteinExistence type="predicted"/>
<feature type="chain" id="PRO_5039388528" evidence="6">
    <location>
        <begin position="23"/>
        <end position="426"/>
    </location>
</feature>
<keyword evidence="2 6" id="KW-0732">Signal</keyword>
<dbReference type="AlphaFoldDB" id="A0A841FSP7"/>
<evidence type="ECO:0000256" key="1">
    <source>
        <dbReference type="ARBA" id="ARBA00022475"/>
    </source>
</evidence>
<keyword evidence="5" id="KW-0449">Lipoprotein</keyword>
<accession>A0A841FSP7</accession>
<keyword evidence="3" id="KW-0472">Membrane</keyword>
<evidence type="ECO:0000313" key="7">
    <source>
        <dbReference type="EMBL" id="MBB6036562.1"/>
    </source>
</evidence>
<gene>
    <name evidence="7" type="ORF">HNR73_004433</name>
</gene>
<dbReference type="InterPro" id="IPR050490">
    <property type="entry name" value="Bact_solute-bd_prot1"/>
</dbReference>
<dbReference type="Proteomes" id="UP000548476">
    <property type="component" value="Unassembled WGS sequence"/>
</dbReference>
<keyword evidence="4" id="KW-0564">Palmitate</keyword>
<dbReference type="InterPro" id="IPR006059">
    <property type="entry name" value="SBP"/>
</dbReference>
<dbReference type="Gene3D" id="3.40.190.10">
    <property type="entry name" value="Periplasmic binding protein-like II"/>
    <property type="match status" value="2"/>
</dbReference>
<feature type="signal peptide" evidence="6">
    <location>
        <begin position="1"/>
        <end position="22"/>
    </location>
</feature>
<reference evidence="7 8" key="1">
    <citation type="submission" date="2020-08" db="EMBL/GenBank/DDBJ databases">
        <title>Genomic Encyclopedia of Type Strains, Phase IV (KMG-IV): sequencing the most valuable type-strain genomes for metagenomic binning, comparative biology and taxonomic classification.</title>
        <authorList>
            <person name="Goeker M."/>
        </authorList>
    </citation>
    <scope>NUCLEOTIDE SEQUENCE [LARGE SCALE GENOMIC DNA]</scope>
    <source>
        <strain evidence="7 8">YIM 65646</strain>
    </source>
</reference>
<evidence type="ECO:0000256" key="3">
    <source>
        <dbReference type="ARBA" id="ARBA00023136"/>
    </source>
</evidence>
<evidence type="ECO:0000256" key="6">
    <source>
        <dbReference type="SAM" id="SignalP"/>
    </source>
</evidence>
<name>A0A841FSP7_9ACTN</name>
<keyword evidence="1" id="KW-1003">Cell membrane</keyword>
<organism evidence="7 8">
    <name type="scientific">Phytomonospora endophytica</name>
    <dbReference type="NCBI Taxonomy" id="714109"/>
    <lineage>
        <taxon>Bacteria</taxon>
        <taxon>Bacillati</taxon>
        <taxon>Actinomycetota</taxon>
        <taxon>Actinomycetes</taxon>
        <taxon>Micromonosporales</taxon>
        <taxon>Micromonosporaceae</taxon>
        <taxon>Phytomonospora</taxon>
    </lineage>
</organism>
<sequence>MNPTRKVLRTLLAAFSVATVLAISACTTATPQTDTADSSEPAHLVFWNTGGDEEVAVLRAVADLYIAAHPGTTIDIQAVAWADSHAKILSAATAQEGPDVISGGLSWGNEFGALGGMLDLNQFGVPERIEPKVAPGSWKSVEATDGAVYGVPMDMTLYLFYYRSDLLAAENITPPTTWEELTAAIGHFEQKGHDSPFVMTWSTLSWLQYTNFLKQAGGDWYTDDCKTVTVNSPEGVAALNYWADLHRVHGAPNEEPDLASGLESGDIVMANGGNWNLSGLDASHPDLVGKWDVSVLPSGPAGAGSFIGGRILGAMSYTKYPAQAADFIEYFYTDEAVAALQQAAKANGFLWISPRAELVDRLETTDTAKTALKTTLQTAEGPPNCPGWDASSPDIDKLLQEVVLNKADPAAKLGEIAELLTRNLTG</sequence>
<dbReference type="Pfam" id="PF01547">
    <property type="entry name" value="SBP_bac_1"/>
    <property type="match status" value="1"/>
</dbReference>
<dbReference type="PANTHER" id="PTHR43649:SF33">
    <property type="entry name" value="POLYGALACTURONAN_RHAMNOGALACTURONAN-BINDING PROTEIN YTCQ"/>
    <property type="match status" value="1"/>
</dbReference>
<dbReference type="EMBL" id="JACHGT010000009">
    <property type="protein sequence ID" value="MBB6036562.1"/>
    <property type="molecule type" value="Genomic_DNA"/>
</dbReference>
<dbReference type="PROSITE" id="PS51257">
    <property type="entry name" value="PROKAR_LIPOPROTEIN"/>
    <property type="match status" value="1"/>
</dbReference>
<evidence type="ECO:0000256" key="4">
    <source>
        <dbReference type="ARBA" id="ARBA00023139"/>
    </source>
</evidence>
<dbReference type="RefSeq" id="WP_184789398.1">
    <property type="nucleotide sequence ID" value="NZ_BONT01000030.1"/>
</dbReference>
<evidence type="ECO:0000256" key="5">
    <source>
        <dbReference type="ARBA" id="ARBA00023288"/>
    </source>
</evidence>
<dbReference type="SUPFAM" id="SSF53850">
    <property type="entry name" value="Periplasmic binding protein-like II"/>
    <property type="match status" value="1"/>
</dbReference>